<feature type="compositionally biased region" description="Low complexity" evidence="1">
    <location>
        <begin position="1"/>
        <end position="18"/>
    </location>
</feature>
<dbReference type="EMBL" id="BAAARV010000040">
    <property type="protein sequence ID" value="GAA2357763.1"/>
    <property type="molecule type" value="Genomic_DNA"/>
</dbReference>
<feature type="compositionally biased region" description="Basic residues" evidence="1">
    <location>
        <begin position="66"/>
        <end position="79"/>
    </location>
</feature>
<dbReference type="Proteomes" id="UP001501444">
    <property type="component" value="Unassembled WGS sequence"/>
</dbReference>
<evidence type="ECO:0000313" key="2">
    <source>
        <dbReference type="EMBL" id="GAA2357763.1"/>
    </source>
</evidence>
<evidence type="ECO:0000256" key="1">
    <source>
        <dbReference type="SAM" id="MobiDB-lite"/>
    </source>
</evidence>
<evidence type="ECO:0000313" key="3">
    <source>
        <dbReference type="Proteomes" id="UP001501444"/>
    </source>
</evidence>
<accession>A0ABN3GRL9</accession>
<organism evidence="2 3">
    <name type="scientific">Dactylosporangium salmoneum</name>
    <dbReference type="NCBI Taxonomy" id="53361"/>
    <lineage>
        <taxon>Bacteria</taxon>
        <taxon>Bacillati</taxon>
        <taxon>Actinomycetota</taxon>
        <taxon>Actinomycetes</taxon>
        <taxon>Micromonosporales</taxon>
        <taxon>Micromonosporaceae</taxon>
        <taxon>Dactylosporangium</taxon>
    </lineage>
</organism>
<feature type="region of interest" description="Disordered" evidence="1">
    <location>
        <begin position="57"/>
        <end position="79"/>
    </location>
</feature>
<protein>
    <submittedName>
        <fullName evidence="2">Uncharacterized protein</fullName>
    </submittedName>
</protein>
<name>A0ABN3GRL9_9ACTN</name>
<feature type="region of interest" description="Disordered" evidence="1">
    <location>
        <begin position="1"/>
        <end position="27"/>
    </location>
</feature>
<reference evidence="2 3" key="1">
    <citation type="journal article" date="2019" name="Int. J. Syst. Evol. Microbiol.">
        <title>The Global Catalogue of Microorganisms (GCM) 10K type strain sequencing project: providing services to taxonomists for standard genome sequencing and annotation.</title>
        <authorList>
            <consortium name="The Broad Institute Genomics Platform"/>
            <consortium name="The Broad Institute Genome Sequencing Center for Infectious Disease"/>
            <person name="Wu L."/>
            <person name="Ma J."/>
        </authorList>
    </citation>
    <scope>NUCLEOTIDE SEQUENCE [LARGE SCALE GENOMIC DNA]</scope>
    <source>
        <strain evidence="2 3">JCM 3272</strain>
    </source>
</reference>
<comment type="caution">
    <text evidence="2">The sequence shown here is derived from an EMBL/GenBank/DDBJ whole genome shotgun (WGS) entry which is preliminary data.</text>
</comment>
<sequence length="79" mass="8057">MAAATRATATRATATRAAVPSATQQANTSPAVAAAVVPFAAVPVLLSAVRRLRAMPSEPLAGGGIPRRHRGLARRARCD</sequence>
<gene>
    <name evidence="2" type="ORF">GCM10010170_051190</name>
</gene>
<proteinExistence type="predicted"/>
<keyword evidence="3" id="KW-1185">Reference proteome</keyword>